<evidence type="ECO:0000256" key="3">
    <source>
        <dbReference type="SAM" id="SignalP"/>
    </source>
</evidence>
<evidence type="ECO:0000313" key="5">
    <source>
        <dbReference type="EMBL" id="TCL61953.1"/>
    </source>
</evidence>
<dbReference type="SUPFAM" id="SSF53822">
    <property type="entry name" value="Periplasmic binding protein-like I"/>
    <property type="match status" value="1"/>
</dbReference>
<feature type="chain" id="PRO_5039310410" evidence="3">
    <location>
        <begin position="24"/>
        <end position="332"/>
    </location>
</feature>
<protein>
    <submittedName>
        <fullName evidence="5">Simple sugar transport system substrate-binding protein</fullName>
    </submittedName>
</protein>
<dbReference type="PANTHER" id="PTHR30036:SF7">
    <property type="entry name" value="ABC TRANSPORTER PERIPLASMIC-BINDING PROTEIN YPHF"/>
    <property type="match status" value="1"/>
</dbReference>
<organism evidence="5 6">
    <name type="scientific">Hydrogenispora ethanolica</name>
    <dbReference type="NCBI Taxonomy" id="1082276"/>
    <lineage>
        <taxon>Bacteria</taxon>
        <taxon>Bacillati</taxon>
        <taxon>Bacillota</taxon>
        <taxon>Hydrogenispora</taxon>
    </lineage>
</organism>
<accession>A0A4R1R8H0</accession>
<evidence type="ECO:0000256" key="1">
    <source>
        <dbReference type="ARBA" id="ARBA00004196"/>
    </source>
</evidence>
<keyword evidence="3" id="KW-0732">Signal</keyword>
<keyword evidence="6" id="KW-1185">Reference proteome</keyword>
<dbReference type="EMBL" id="SLUN01000030">
    <property type="protein sequence ID" value="TCL61953.1"/>
    <property type="molecule type" value="Genomic_DNA"/>
</dbReference>
<dbReference type="Pfam" id="PF13407">
    <property type="entry name" value="Peripla_BP_4"/>
    <property type="match status" value="1"/>
</dbReference>
<proteinExistence type="inferred from homology"/>
<dbReference type="GO" id="GO:0030288">
    <property type="term" value="C:outer membrane-bounded periplasmic space"/>
    <property type="evidence" value="ECO:0007669"/>
    <property type="project" value="TreeGrafter"/>
</dbReference>
<dbReference type="Proteomes" id="UP000295008">
    <property type="component" value="Unassembled WGS sequence"/>
</dbReference>
<dbReference type="CDD" id="cd20001">
    <property type="entry name" value="PBP1_LsrB_Quorum_Sensing-like"/>
    <property type="match status" value="1"/>
</dbReference>
<comment type="caution">
    <text evidence="5">The sequence shown here is derived from an EMBL/GenBank/DDBJ whole genome shotgun (WGS) entry which is preliminary data.</text>
</comment>
<dbReference type="RefSeq" id="WP_165908170.1">
    <property type="nucleotide sequence ID" value="NZ_SLUN01000030.1"/>
</dbReference>
<dbReference type="PANTHER" id="PTHR30036">
    <property type="entry name" value="D-XYLOSE-BINDING PERIPLASMIC PROTEIN"/>
    <property type="match status" value="1"/>
</dbReference>
<sequence>MKKYISILFVLGLLALLLGPANLQTQSSAAKKYTIATVVKLSGVQWFNRMEEGVKKFGKDTGNETFQQGPPKADAALQVQIIEDLIAQHVNAICVVPISSEALEPVLKKAMDQGIVVISHEASNIKNVNYDIEAFDNSAYGAHLMDQLANSMGKKGEYAIFVGSLTAKTHNEWADAAIARQKKLYPHMKLVTDRLESNEDQTVAYNKTKELLKKYPNLKGIQGSAATDPAGAGLAVEELGLQGKVSVVGTSLVSVSSKYLKSGATDVISFWDPADAGYAMNKLALTILEGKKIKAGANLGIPGYNQVKIKGKVIYGQAWIDVTKENMSKYNF</sequence>
<reference evidence="5 6" key="1">
    <citation type="submission" date="2019-03" db="EMBL/GenBank/DDBJ databases">
        <title>Genomic Encyclopedia of Type Strains, Phase IV (KMG-IV): sequencing the most valuable type-strain genomes for metagenomic binning, comparative biology and taxonomic classification.</title>
        <authorList>
            <person name="Goeker M."/>
        </authorList>
    </citation>
    <scope>NUCLEOTIDE SEQUENCE [LARGE SCALE GENOMIC DNA]</scope>
    <source>
        <strain evidence="5 6">LX-B</strain>
    </source>
</reference>
<evidence type="ECO:0000259" key="4">
    <source>
        <dbReference type="Pfam" id="PF13407"/>
    </source>
</evidence>
<keyword evidence="5" id="KW-0813">Transport</keyword>
<comment type="similarity">
    <text evidence="2">Belongs to the bacterial solute-binding protein 2 family.</text>
</comment>
<evidence type="ECO:0000313" key="6">
    <source>
        <dbReference type="Proteomes" id="UP000295008"/>
    </source>
</evidence>
<dbReference type="InterPro" id="IPR025997">
    <property type="entry name" value="SBP_2_dom"/>
</dbReference>
<keyword evidence="5" id="KW-0762">Sugar transport</keyword>
<gene>
    <name evidence="5" type="ORF">EDC14_103055</name>
</gene>
<dbReference type="InterPro" id="IPR028082">
    <property type="entry name" value="Peripla_BP_I"/>
</dbReference>
<dbReference type="InterPro" id="IPR050555">
    <property type="entry name" value="Bact_Solute-Bind_Prot2"/>
</dbReference>
<name>A0A4R1R8H0_HYDET</name>
<dbReference type="Gene3D" id="3.40.50.2300">
    <property type="match status" value="2"/>
</dbReference>
<evidence type="ECO:0000256" key="2">
    <source>
        <dbReference type="ARBA" id="ARBA00007639"/>
    </source>
</evidence>
<comment type="subcellular location">
    <subcellularLocation>
        <location evidence="1">Cell envelope</location>
    </subcellularLocation>
</comment>
<dbReference type="AlphaFoldDB" id="A0A4R1R8H0"/>
<feature type="domain" description="Periplasmic binding protein" evidence="4">
    <location>
        <begin position="35"/>
        <end position="292"/>
    </location>
</feature>
<feature type="signal peptide" evidence="3">
    <location>
        <begin position="1"/>
        <end position="23"/>
    </location>
</feature>
<dbReference type="GO" id="GO:0030246">
    <property type="term" value="F:carbohydrate binding"/>
    <property type="evidence" value="ECO:0007669"/>
    <property type="project" value="TreeGrafter"/>
</dbReference>